<dbReference type="RefSeq" id="WP_181583423.1">
    <property type="nucleotide sequence ID" value="NZ_CP059399.1"/>
</dbReference>
<feature type="domain" description="DUF7373" evidence="1">
    <location>
        <begin position="39"/>
        <end position="237"/>
    </location>
</feature>
<feature type="domain" description="DUF7373" evidence="2">
    <location>
        <begin position="266"/>
        <end position="391"/>
    </location>
</feature>
<keyword evidence="4" id="KW-1185">Reference proteome</keyword>
<gene>
    <name evidence="3" type="ORF">H0264_08275</name>
</gene>
<dbReference type="AlphaFoldDB" id="A0A7D6VD02"/>
<dbReference type="InterPro" id="IPR056463">
    <property type="entry name" value="DUF7373_C"/>
</dbReference>
<dbReference type="Pfam" id="PF24088">
    <property type="entry name" value="DUF7373"/>
    <property type="match status" value="1"/>
</dbReference>
<evidence type="ECO:0000313" key="4">
    <source>
        <dbReference type="Proteomes" id="UP000515512"/>
    </source>
</evidence>
<dbReference type="Pfam" id="PF24092">
    <property type="entry name" value="DUF7373_C"/>
    <property type="match status" value="1"/>
</dbReference>
<dbReference type="Proteomes" id="UP000515512">
    <property type="component" value="Chromosome"/>
</dbReference>
<evidence type="ECO:0000259" key="2">
    <source>
        <dbReference type="Pfam" id="PF24092"/>
    </source>
</evidence>
<accession>A0A7D6VD02</accession>
<sequence>MAALAATGCTVAGHPGPVRVDAIALDTGAYGTDPLAAPTGSERYGRLLESVRMGEAMLDPVDADSALTHSTGGFTLTVVPTPAKATAMLSSAVREVLERNGLLAGAAVGGSDKECGRRGPVAGESRVLTVLALRFPDTDSAARAAREIDSADAAVSAENVAVTIPDYPAAQAHWRPQVPTLAATLAHGPFVVSVLAGHTATDLTVLTALARTAFGLQLPLLDAFDPTPRDRIATLPLDPEGMLRLMVPEAPARWPYPGATSLTGRQEAGWYNATHATGMTWGPRATGLITGRRQDGPERLAFNGYNMLTRFPDAVAARRNHAAGLDRGLREVPAPTGLPDTRCLEEIQPTGLGNNRYECWVLYGRYRAVVIGRDLANVRQRTTAQYALLVNGYDL</sequence>
<proteinExistence type="predicted"/>
<evidence type="ECO:0000259" key="1">
    <source>
        <dbReference type="Pfam" id="PF24088"/>
    </source>
</evidence>
<dbReference type="KEGG" id="nhu:H0264_08275"/>
<evidence type="ECO:0000313" key="3">
    <source>
        <dbReference type="EMBL" id="QLY32251.1"/>
    </source>
</evidence>
<protein>
    <submittedName>
        <fullName evidence="3">Uncharacterized protein</fullName>
    </submittedName>
</protein>
<name>A0A7D6VD02_9NOCA</name>
<dbReference type="EMBL" id="CP059399">
    <property type="protein sequence ID" value="QLY32251.1"/>
    <property type="molecule type" value="Genomic_DNA"/>
</dbReference>
<dbReference type="InterPro" id="IPR055797">
    <property type="entry name" value="DUF7373"/>
</dbReference>
<organism evidence="3 4">
    <name type="scientific">Nocardia huaxiensis</name>
    <dbReference type="NCBI Taxonomy" id="2755382"/>
    <lineage>
        <taxon>Bacteria</taxon>
        <taxon>Bacillati</taxon>
        <taxon>Actinomycetota</taxon>
        <taxon>Actinomycetes</taxon>
        <taxon>Mycobacteriales</taxon>
        <taxon>Nocardiaceae</taxon>
        <taxon>Nocardia</taxon>
    </lineage>
</organism>
<reference evidence="3 4" key="1">
    <citation type="submission" date="2020-07" db="EMBL/GenBank/DDBJ databases">
        <authorList>
            <person name="Zhuang K."/>
            <person name="Ran Y."/>
        </authorList>
    </citation>
    <scope>NUCLEOTIDE SEQUENCE [LARGE SCALE GENOMIC DNA]</scope>
    <source>
        <strain evidence="3 4">WCH-YHL-001</strain>
    </source>
</reference>